<evidence type="ECO:0000256" key="19">
    <source>
        <dbReference type="ARBA" id="ARBA00023567"/>
    </source>
</evidence>
<dbReference type="InterPro" id="IPR006644">
    <property type="entry name" value="Cadg"/>
</dbReference>
<evidence type="ECO:0000313" key="28">
    <source>
        <dbReference type="EMBL" id="KAK7593099.1"/>
    </source>
</evidence>
<dbReference type="InterPro" id="IPR027468">
    <property type="entry name" value="Alpha-dystroglycan_domain_2"/>
</dbReference>
<protein>
    <recommendedName>
        <fullName evidence="21">Dystroglycan 1</fullName>
    </recommendedName>
    <alternativeName>
        <fullName evidence="23">Dystroglycan</fullName>
    </alternativeName>
    <alternativeName>
        <fullName evidence="22">Dystrophin-associated glycoprotein 1</fullName>
    </alternativeName>
</protein>
<dbReference type="Gene3D" id="3.30.70.1040">
    <property type="entry name" value="Dystroglycan, domain 2"/>
    <property type="match status" value="1"/>
</dbReference>
<feature type="compositionally biased region" description="Acidic residues" evidence="25">
    <location>
        <begin position="445"/>
        <end position="460"/>
    </location>
</feature>
<organism evidence="28 29">
    <name type="scientific">Parthenolecanium corni</name>
    <dbReference type="NCBI Taxonomy" id="536013"/>
    <lineage>
        <taxon>Eukaryota</taxon>
        <taxon>Metazoa</taxon>
        <taxon>Ecdysozoa</taxon>
        <taxon>Arthropoda</taxon>
        <taxon>Hexapoda</taxon>
        <taxon>Insecta</taxon>
        <taxon>Pterygota</taxon>
        <taxon>Neoptera</taxon>
        <taxon>Paraneoptera</taxon>
        <taxon>Hemiptera</taxon>
        <taxon>Sternorrhyncha</taxon>
        <taxon>Coccoidea</taxon>
        <taxon>Coccidae</taxon>
        <taxon>Parthenolecanium</taxon>
    </lineage>
</organism>
<evidence type="ECO:0000256" key="4">
    <source>
        <dbReference type="ARBA" id="ARBA00004251"/>
    </source>
</evidence>
<feature type="domain" description="Peptidase S72" evidence="27">
    <location>
        <begin position="853"/>
        <end position="962"/>
    </location>
</feature>
<keyword evidence="11" id="KW-0732">Signal</keyword>
<keyword evidence="15" id="KW-0325">Glycoprotein</keyword>
<keyword evidence="8" id="KW-0964">Secreted</keyword>
<dbReference type="GO" id="GO:0005654">
    <property type="term" value="C:nucleoplasm"/>
    <property type="evidence" value="ECO:0007669"/>
    <property type="project" value="UniProtKB-SubCell"/>
</dbReference>
<dbReference type="InterPro" id="IPR015919">
    <property type="entry name" value="Cadherin-like_sf"/>
</dbReference>
<keyword evidence="10 26" id="KW-0812">Transmembrane</keyword>
<evidence type="ECO:0000256" key="6">
    <source>
        <dbReference type="ARBA" id="ARBA00022475"/>
    </source>
</evidence>
<evidence type="ECO:0000256" key="26">
    <source>
        <dbReference type="SAM" id="Phobius"/>
    </source>
</evidence>
<dbReference type="GO" id="GO:0005576">
    <property type="term" value="C:extracellular region"/>
    <property type="evidence" value="ECO:0007669"/>
    <property type="project" value="UniProtKB-SubCell"/>
</dbReference>
<evidence type="ECO:0000256" key="22">
    <source>
        <dbReference type="ARBA" id="ARBA00030092"/>
    </source>
</evidence>
<keyword evidence="29" id="KW-1185">Reference proteome</keyword>
<dbReference type="GO" id="GO:0005509">
    <property type="term" value="F:calcium ion binding"/>
    <property type="evidence" value="ECO:0007669"/>
    <property type="project" value="InterPro"/>
</dbReference>
<evidence type="ECO:0000256" key="18">
    <source>
        <dbReference type="ARBA" id="ARBA00023257"/>
    </source>
</evidence>
<feature type="region of interest" description="Disordered" evidence="25">
    <location>
        <begin position="356"/>
        <end position="468"/>
    </location>
</feature>
<evidence type="ECO:0000313" key="29">
    <source>
        <dbReference type="Proteomes" id="UP001367676"/>
    </source>
</evidence>
<gene>
    <name evidence="28" type="ORF">V9T40_007851</name>
</gene>
<keyword evidence="9" id="KW-0597">Phosphoprotein</keyword>
<evidence type="ECO:0000256" key="25">
    <source>
        <dbReference type="SAM" id="MobiDB-lite"/>
    </source>
</evidence>
<proteinExistence type="predicted"/>
<evidence type="ECO:0000256" key="17">
    <source>
        <dbReference type="ARBA" id="ARBA00023242"/>
    </source>
</evidence>
<feature type="domain" description="Peptidase S72" evidence="27">
    <location>
        <begin position="617"/>
        <end position="727"/>
    </location>
</feature>
<keyword evidence="18" id="KW-0628">Postsynaptic cell membrane</keyword>
<evidence type="ECO:0000259" key="27">
    <source>
        <dbReference type="PROSITE" id="PS51699"/>
    </source>
</evidence>
<dbReference type="CDD" id="cd11303">
    <property type="entry name" value="Dystroglycan_repeat"/>
    <property type="match status" value="1"/>
</dbReference>
<comment type="subcellular location">
    <subcellularLocation>
        <location evidence="1">Cell membrane</location>
        <location evidence="1">Sarcolemma</location>
    </subcellularLocation>
    <subcellularLocation>
        <location evidence="4">Cell membrane</location>
        <topology evidence="4">Single-pass type I membrane protein</topology>
    </subcellularLocation>
    <subcellularLocation>
        <location evidence="3">Cytoplasm</location>
        <location evidence="3">Cytoskeleton</location>
    </subcellularLocation>
    <subcellularLocation>
        <location evidence="5">Nucleus</location>
        <location evidence="5">Nucleoplasm</location>
    </subcellularLocation>
    <subcellularLocation>
        <location evidence="24">Postsynaptic cell membrane</location>
    </subcellularLocation>
    <subcellularLocation>
        <location evidence="2">Secreted</location>
        <location evidence="2">Extracellular space</location>
    </subcellularLocation>
</comment>
<dbReference type="AlphaFoldDB" id="A0AAN9TY59"/>
<dbReference type="PROSITE" id="PS51699">
    <property type="entry name" value="SEA_DG"/>
    <property type="match status" value="2"/>
</dbReference>
<keyword evidence="6" id="KW-1003">Cell membrane</keyword>
<name>A0AAN9TY59_9HEMI</name>
<evidence type="ECO:0000256" key="3">
    <source>
        <dbReference type="ARBA" id="ARBA00004245"/>
    </source>
</evidence>
<reference evidence="28 29" key="1">
    <citation type="submission" date="2024-03" db="EMBL/GenBank/DDBJ databases">
        <title>Adaptation during the transition from Ophiocordyceps entomopathogen to insect associate is accompanied by gene loss and intensified selection.</title>
        <authorList>
            <person name="Ward C.M."/>
            <person name="Onetto C.A."/>
            <person name="Borneman A.R."/>
        </authorList>
    </citation>
    <scope>NUCLEOTIDE SEQUENCE [LARGE SCALE GENOMIC DNA]</scope>
    <source>
        <strain evidence="28">AWRI1</strain>
        <tissue evidence="28">Single Adult Female</tissue>
    </source>
</reference>
<dbReference type="GO" id="GO:0042383">
    <property type="term" value="C:sarcolemma"/>
    <property type="evidence" value="ECO:0007669"/>
    <property type="project" value="UniProtKB-SubCell"/>
</dbReference>
<dbReference type="SMART" id="SM00736">
    <property type="entry name" value="CADG"/>
    <property type="match status" value="2"/>
</dbReference>
<evidence type="ECO:0000256" key="2">
    <source>
        <dbReference type="ARBA" id="ARBA00004239"/>
    </source>
</evidence>
<keyword evidence="12 26" id="KW-1133">Transmembrane helix</keyword>
<evidence type="ECO:0000256" key="15">
    <source>
        <dbReference type="ARBA" id="ARBA00023180"/>
    </source>
</evidence>
<keyword evidence="16" id="KW-0206">Cytoskeleton</keyword>
<keyword evidence="14" id="KW-1015">Disulfide bond</keyword>
<dbReference type="Pfam" id="PF05345">
    <property type="entry name" value="He_PIG"/>
    <property type="match status" value="1"/>
</dbReference>
<evidence type="ECO:0000256" key="13">
    <source>
        <dbReference type="ARBA" id="ARBA00023018"/>
    </source>
</evidence>
<keyword evidence="13" id="KW-0770">Synapse</keyword>
<dbReference type="GO" id="GO:0002009">
    <property type="term" value="P:morphogenesis of an epithelium"/>
    <property type="evidence" value="ECO:0007669"/>
    <property type="project" value="TreeGrafter"/>
</dbReference>
<dbReference type="EMBL" id="JBBCAQ010000020">
    <property type="protein sequence ID" value="KAK7593099.1"/>
    <property type="molecule type" value="Genomic_DNA"/>
</dbReference>
<evidence type="ECO:0000256" key="8">
    <source>
        <dbReference type="ARBA" id="ARBA00022525"/>
    </source>
</evidence>
<evidence type="ECO:0000256" key="16">
    <source>
        <dbReference type="ARBA" id="ARBA00023212"/>
    </source>
</evidence>
<sequence length="1130" mass="126801">MCYAVRVGDLCSSSSDEPREKAEPQKAVKEGKLQLQNCRLLRVWLDEKGVTSAFPFGVYHSVLIHCEPSIRNGVQYGGKTFVNSSRMWNIRIVVLLTALLVKPGFLVDDFEDEEFQASDTARKFWGIQDVPVTVGKLLHSKIPPDAFKGRIVSYDVKGEDEKPLPQWLIFDKESSVLEGVPSENDIGDIQVNVKAFDSRGHFVSDVFVIEVYPLLEKNTNDKRKCKKGEDVKMLVIIIDKHINDFTPIQRIKAIQNLSAYLDIPINTLLLLSTKFINDIEASNMIDFRRDAELSNFNRSVLTWQIGCKEKIWAEKLRDVELVRKYVRNGVLSEVLKLPLVESRSISSANPFRSRRHVAANDTGKVDNKASFDDEEDEDEDETDNEGGDEGGDEELDPDAAPPIPPEYVSSHLNDTIDPSPVTIRPNETAARKGVPPLLETNEQLNDVENETENPNDDEDGDILHRSGLVHNSTPELPAIVSMPNVSSISISPLTPLQGEDVNPSTDSPRYPPMVGEYLPNFVALAGKRSSLIIPENTFHDTEDGNTSNLTLSMRNLYDGTSCPPWIEFDPVKKEVLLLPRINVISSYDFVIKATDSDGMTVNTTLPVAVQYQHETQKVNFEISLHMKPVEDKNLTVTFQLELLDHIAHLYGDENTTHINVRNVTCNPFVLTWTNSSLSSDTCDNTTILNLLNVLIDGDRSTTVSEKARLELSSLVDVEKVTWKGIGLCENLQTPLMTKAQSFKPVVGKVRIDNIMARAGELKVFKIPEGAFYDADVSFNELKIQVWTIDHTSIPNDNWLQYDATNRELYGLPMTGDVGSTKYQVECLDNANVGEGWVARQVIDVVVEPPPKIPYNMEFSVTLKMSFDEFSKSPTLRRLFIEKLAALFGDRDTSSIVISSFISGSVVVTWHNKSLPVDVCLETETEKLRKVLLDDEGNLNENVNKGLGSEFEVKSAQVTPIGICEGGLTEFHSTEESVPSHAIFYPTLLAFVEEYFYEIVLPVIIIVTMLLLASIIACILYRRQRRAKWTLGDDDDRRTYRNKGIPVIFQDELEERLEPTNKTPIIMKEEKPPLPPPEYQKTLPMATTALLSDFDDPSYQQGTVTFTSQADQNGRSKATPIYRKPPPYVPP</sequence>
<dbReference type="GO" id="GO:0005856">
    <property type="term" value="C:cytoskeleton"/>
    <property type="evidence" value="ECO:0007669"/>
    <property type="project" value="UniProtKB-SubCell"/>
</dbReference>
<dbReference type="Gene3D" id="2.60.40.10">
    <property type="entry name" value="Immunoglobulins"/>
    <property type="match status" value="3"/>
</dbReference>
<feature type="transmembrane region" description="Helical" evidence="26">
    <location>
        <begin position="994"/>
        <end position="1020"/>
    </location>
</feature>
<accession>A0AAN9TY59</accession>
<keyword evidence="7" id="KW-0963">Cytoplasm</keyword>
<evidence type="ECO:0000256" key="11">
    <source>
        <dbReference type="ARBA" id="ARBA00022729"/>
    </source>
</evidence>
<evidence type="ECO:0000256" key="12">
    <source>
        <dbReference type="ARBA" id="ARBA00022989"/>
    </source>
</evidence>
<dbReference type="GO" id="GO:0021675">
    <property type="term" value="P:nerve development"/>
    <property type="evidence" value="ECO:0007669"/>
    <property type="project" value="TreeGrafter"/>
</dbReference>
<evidence type="ECO:0000256" key="5">
    <source>
        <dbReference type="ARBA" id="ARBA00004642"/>
    </source>
</evidence>
<dbReference type="GO" id="GO:0016011">
    <property type="term" value="C:dystroglycan complex"/>
    <property type="evidence" value="ECO:0007669"/>
    <property type="project" value="TreeGrafter"/>
</dbReference>
<evidence type="ECO:0000256" key="23">
    <source>
        <dbReference type="ARBA" id="ARBA00031034"/>
    </source>
</evidence>
<dbReference type="Proteomes" id="UP001367676">
    <property type="component" value="Unassembled WGS sequence"/>
</dbReference>
<dbReference type="PANTHER" id="PTHR21559">
    <property type="entry name" value="DYSTROGLYCAN-RELATED"/>
    <property type="match status" value="1"/>
</dbReference>
<evidence type="ECO:0000256" key="7">
    <source>
        <dbReference type="ARBA" id="ARBA00022490"/>
    </source>
</evidence>
<comment type="function">
    <text evidence="20">Transmembrane protein that plays important roles in connecting the extracellular matrix to the cytoskeleton. Acts as a cell adhesion receptor in both muscle and non-muscle tissues. Receptor for both DMD and UTRN and, through these interactions, scaffolds axin to the cytoskeleton. Also functions in cell adhesion-mediated signaling and implicated in cell polarity.</text>
</comment>
<dbReference type="InterPro" id="IPR008465">
    <property type="entry name" value="DAG1_C"/>
</dbReference>
<evidence type="ECO:0000256" key="20">
    <source>
        <dbReference type="ARBA" id="ARBA00024991"/>
    </source>
</evidence>
<evidence type="ECO:0000256" key="10">
    <source>
        <dbReference type="ARBA" id="ARBA00022692"/>
    </source>
</evidence>
<feature type="region of interest" description="Disordered" evidence="25">
    <location>
        <begin position="1099"/>
        <end position="1130"/>
    </location>
</feature>
<evidence type="ECO:0000256" key="14">
    <source>
        <dbReference type="ARBA" id="ARBA00023157"/>
    </source>
</evidence>
<dbReference type="SUPFAM" id="SSF49313">
    <property type="entry name" value="Cadherin-like"/>
    <property type="match status" value="3"/>
</dbReference>
<evidence type="ECO:0000256" key="9">
    <source>
        <dbReference type="ARBA" id="ARBA00022553"/>
    </source>
</evidence>
<dbReference type="InterPro" id="IPR013783">
    <property type="entry name" value="Ig-like_fold"/>
</dbReference>
<dbReference type="InterPro" id="IPR030398">
    <property type="entry name" value="SEA_DG_dom"/>
</dbReference>
<keyword evidence="17" id="KW-0539">Nucleus</keyword>
<evidence type="ECO:0000256" key="21">
    <source>
        <dbReference type="ARBA" id="ARBA00026224"/>
    </source>
</evidence>
<feature type="compositionally biased region" description="Acidic residues" evidence="25">
    <location>
        <begin position="372"/>
        <end position="397"/>
    </location>
</feature>
<dbReference type="GO" id="GO:0045211">
    <property type="term" value="C:postsynaptic membrane"/>
    <property type="evidence" value="ECO:0007669"/>
    <property type="project" value="UniProtKB-SubCell"/>
</dbReference>
<evidence type="ECO:0000256" key="1">
    <source>
        <dbReference type="ARBA" id="ARBA00004135"/>
    </source>
</evidence>
<dbReference type="GO" id="GO:0043236">
    <property type="term" value="F:laminin binding"/>
    <property type="evidence" value="ECO:0007669"/>
    <property type="project" value="TreeGrafter"/>
</dbReference>
<keyword evidence="26" id="KW-0472">Membrane</keyword>
<comment type="caution">
    <text evidence="28">The sequence shown here is derived from an EMBL/GenBank/DDBJ whole genome shotgun (WGS) entry which is preliminary data.</text>
</comment>
<feature type="compositionally biased region" description="Polar residues" evidence="25">
    <location>
        <begin position="1099"/>
        <end position="1115"/>
    </location>
</feature>
<evidence type="ECO:0000256" key="24">
    <source>
        <dbReference type="ARBA" id="ARBA00034100"/>
    </source>
</evidence>
<dbReference type="PANTHER" id="PTHR21559:SF21">
    <property type="entry name" value="DYSTROGLYCAN 1"/>
    <property type="match status" value="1"/>
</dbReference>
<dbReference type="Pfam" id="PF05454">
    <property type="entry name" value="DAG1"/>
    <property type="match status" value="2"/>
</dbReference>
<comment type="function">
    <text evidence="19">The dystroglycan complex is involved in a number of processes including laminin and basement membrane assembly, sarcolemmal stability, cell survival, peripheral nerve myelination, nodal structure, cell migration, and epithelial polarization.</text>
</comment>
<dbReference type="GO" id="GO:0007411">
    <property type="term" value="P:axon guidance"/>
    <property type="evidence" value="ECO:0007669"/>
    <property type="project" value="TreeGrafter"/>
</dbReference>
<dbReference type="SUPFAM" id="SSF111006">
    <property type="entry name" value="Dystroglycan, domain 2"/>
    <property type="match status" value="1"/>
</dbReference>